<organism evidence="5">
    <name type="scientific">hydrothermal vent metagenome</name>
    <dbReference type="NCBI Taxonomy" id="652676"/>
    <lineage>
        <taxon>unclassified sequences</taxon>
        <taxon>metagenomes</taxon>
        <taxon>ecological metagenomes</taxon>
    </lineage>
</organism>
<keyword evidence="1" id="KW-0732">Signal</keyword>
<dbReference type="PANTHER" id="PTHR46682:SF1">
    <property type="entry name" value="ADHESION G-PROTEIN COUPLED RECEPTOR V1"/>
    <property type="match status" value="1"/>
</dbReference>
<dbReference type="Gene3D" id="2.60.40.2030">
    <property type="match status" value="8"/>
</dbReference>
<dbReference type="PANTHER" id="PTHR46682">
    <property type="entry name" value="ADHESION G-PROTEIN COUPLED RECEPTOR V1"/>
    <property type="match status" value="1"/>
</dbReference>
<feature type="domain" description="Calx-beta" evidence="4">
    <location>
        <begin position="480"/>
        <end position="579"/>
    </location>
</feature>
<evidence type="ECO:0000256" key="1">
    <source>
        <dbReference type="ARBA" id="ARBA00022729"/>
    </source>
</evidence>
<feature type="domain" description="Calx-beta" evidence="4">
    <location>
        <begin position="816"/>
        <end position="915"/>
    </location>
</feature>
<feature type="domain" description="Calx-beta" evidence="4">
    <location>
        <begin position="256"/>
        <end position="355"/>
    </location>
</feature>
<evidence type="ECO:0000259" key="4">
    <source>
        <dbReference type="SMART" id="SM00237"/>
    </source>
</evidence>
<feature type="domain" description="Calx-beta" evidence="4">
    <location>
        <begin position="704"/>
        <end position="803"/>
    </location>
</feature>
<accession>A0A3B0Y0Q3</accession>
<dbReference type="SMART" id="SM00237">
    <property type="entry name" value="Calx_beta"/>
    <property type="match status" value="7"/>
</dbReference>
<keyword evidence="2" id="KW-0677">Repeat</keyword>
<dbReference type="EMBL" id="UOFJ01000402">
    <property type="protein sequence ID" value="VAW69147.1"/>
    <property type="molecule type" value="Genomic_DNA"/>
</dbReference>
<evidence type="ECO:0000313" key="5">
    <source>
        <dbReference type="EMBL" id="VAW69147.1"/>
    </source>
</evidence>
<reference evidence="5" key="1">
    <citation type="submission" date="2018-06" db="EMBL/GenBank/DDBJ databases">
        <authorList>
            <person name="Zhirakovskaya E."/>
        </authorList>
    </citation>
    <scope>NUCLEOTIDE SEQUENCE</scope>
</reference>
<evidence type="ECO:0000256" key="2">
    <source>
        <dbReference type="ARBA" id="ARBA00022737"/>
    </source>
</evidence>
<dbReference type="SUPFAM" id="SSF63825">
    <property type="entry name" value="YWTD domain"/>
    <property type="match status" value="1"/>
</dbReference>
<proteinExistence type="predicted"/>
<dbReference type="GO" id="GO:0016020">
    <property type="term" value="C:membrane"/>
    <property type="evidence" value="ECO:0007669"/>
    <property type="project" value="InterPro"/>
</dbReference>
<dbReference type="InterPro" id="IPR011042">
    <property type="entry name" value="6-blade_b-propeller_TolB-like"/>
</dbReference>
<gene>
    <name evidence="5" type="ORF">MNBD_GAMMA10-3320</name>
</gene>
<evidence type="ECO:0000256" key="3">
    <source>
        <dbReference type="ARBA" id="ARBA00022837"/>
    </source>
</evidence>
<dbReference type="Gene3D" id="2.120.10.30">
    <property type="entry name" value="TolB, C-terminal domain"/>
    <property type="match status" value="1"/>
</dbReference>
<keyword evidence="3" id="KW-0106">Calcium</keyword>
<dbReference type="SUPFAM" id="SSF141072">
    <property type="entry name" value="CalX-like"/>
    <property type="match status" value="8"/>
</dbReference>
<dbReference type="InterPro" id="IPR038081">
    <property type="entry name" value="CalX-like_sf"/>
</dbReference>
<dbReference type="GO" id="GO:0004930">
    <property type="term" value="F:G protein-coupled receptor activity"/>
    <property type="evidence" value="ECO:0007669"/>
    <property type="project" value="InterPro"/>
</dbReference>
<dbReference type="InterPro" id="IPR026919">
    <property type="entry name" value="ADGRV1"/>
</dbReference>
<protein>
    <recommendedName>
        <fullName evidence="4">Calx-beta domain-containing protein</fullName>
    </recommendedName>
</protein>
<feature type="domain" description="Calx-beta" evidence="4">
    <location>
        <begin position="31"/>
        <end position="129"/>
    </location>
</feature>
<dbReference type="Gene3D" id="2.60.40.10">
    <property type="entry name" value="Immunoglobulins"/>
    <property type="match status" value="1"/>
</dbReference>
<dbReference type="InterPro" id="IPR013783">
    <property type="entry name" value="Ig-like_fold"/>
</dbReference>
<feature type="domain" description="Calx-beta" evidence="4">
    <location>
        <begin position="368"/>
        <end position="467"/>
    </location>
</feature>
<sequence length="1348" mass="139611">MHFTQLSASFFKYTFALITLLVLQACSGGNGAANNNEPGTPPVLSIASASGNEDDGAITLTLTLDNAVAGGFSVEINTADGSATLDDSDYTQLSSEVLNFTGSAGEIQTVEFLPTADTTIEADEFVTVSMANVSNATVDISATSRVDIIDDDTPTVTIADVSQNEDDGVITITAVLDNAVADGFSVEIDIADGSATLADNDYTPLSGLVLGFDGVAGEIRTFTLIPTQDTLAESDETVIITMRNVSNSAVDISDNALVTIVDDDTPTLTIGDVSGNEDGGPINLSVTLSHAVVGGFSVEVNTIDGSATLADTDYIALNAQLLSFAGTEGETQVLTVTPTPDTVVEADETLSIVMSNVSNTVVDILDTGLLSIINDDSAAITLADVQTNEDTGRVTIEAILDNAVSGGLSVVVKTADGTATLEDNDYTQISSQILNFTGIAGEKQTFTFAPTVDTVIEVDETLSLVMSDVSNTSVNITDTALITLLNDDVASISIADVSANEDDGVITLVATLSNAVSGGVSVEVSTLDGSATIADADYIELSANILSFNGNAGETQTLSLSPVTDTKVESNETLTLRMTNSSNEFVDITDTALVTITNDDLAVLLLEDASGNEDGGNISFSVTLSSAVAGGFTVEVNTADGSATVADADYTQLSSQVLSFAGVPGETRTLTLLPTADLTLEADETVSVFLSNVSNAFINISDSALITINNDDRAAITISDVSGNEDDGALSFSATLDNAVSGGFSVEVSTEDASATLTDNDYTPLLAQVLRFAGRAGETQTFSISPLADTKIEADETVNIRMAKVSVAAIDITDTAQLNIINDDSARVSIADVSGNEDSGAITLSATLDIAVAGGFSVQINTADASATLDDNDYTQVSAQVIRFSGTPGETQTFSVLPTADIRLEADETITVSMSNVSNATVVVSDTATVTIINDDIDSTAPLASISFPPQVSLTEGASVTVHGQATDTQSQITVVRVNGVDATTTDGFATWQATVALTPGSSNTLNVETGDIALNADTNAAQVSINSADLFSSNTPDALNSLVSLLDLVLDSKRNRLLILTGGDLTAIDLDNGARTVITANDAATSDTRTIIATELVIDGDTVYILDIGAFGKIISINLTNGSRSVLSVSNAVNSTSLILGRFMTLDKNRNRLLAVIPDNDSNAPLGARNLIAISLTDGARSIVASGFNNARDLVVDGANNRLMWMDFDIASSAQALMFANFDMAGNLLATNILSSNIIPNGDTPFKVTAANSLVVDENRLMIADGERILSVNLDNGSRSVISDNISSPDATNAFTSSSGSYMIFEKETNRILVSDQSLTNVDGTFVSQISIFAVQPETGARVVLSK</sequence>
<dbReference type="InterPro" id="IPR003644">
    <property type="entry name" value="Calx_beta"/>
</dbReference>
<feature type="domain" description="Calx-beta" evidence="4">
    <location>
        <begin position="592"/>
        <end position="691"/>
    </location>
</feature>
<name>A0A3B0Y0Q3_9ZZZZ</name>